<keyword evidence="2" id="KW-1185">Reference proteome</keyword>
<name>A0AAV0WQE7_9HEMI</name>
<accession>A0AAV0WQE7</accession>
<reference evidence="1 2" key="1">
    <citation type="submission" date="2023-01" db="EMBL/GenBank/DDBJ databases">
        <authorList>
            <person name="Whitehead M."/>
        </authorList>
    </citation>
    <scope>NUCLEOTIDE SEQUENCE [LARGE SCALE GENOMIC DNA]</scope>
</reference>
<protein>
    <submittedName>
        <fullName evidence="1">Uncharacterized protein</fullName>
    </submittedName>
</protein>
<dbReference type="Proteomes" id="UP001160148">
    <property type="component" value="Unassembled WGS sequence"/>
</dbReference>
<proteinExistence type="predicted"/>
<sequence>MQSFVVDGQTTVPITTLSYTYAYDNVRTVVLIRMCGLHFCPQPQGSHLDADEQHDDKRTPCSNIWRSDRCPAIPWPTSL</sequence>
<comment type="caution">
    <text evidence="1">The sequence shown here is derived from an EMBL/GenBank/DDBJ whole genome shotgun (WGS) entry which is preliminary data.</text>
</comment>
<dbReference type="AlphaFoldDB" id="A0AAV0WQE7"/>
<evidence type="ECO:0000313" key="2">
    <source>
        <dbReference type="Proteomes" id="UP001160148"/>
    </source>
</evidence>
<gene>
    <name evidence="1" type="ORF">MEUPH1_LOCUS13825</name>
</gene>
<dbReference type="EMBL" id="CARXXK010000002">
    <property type="protein sequence ID" value="CAI6358294.1"/>
    <property type="molecule type" value="Genomic_DNA"/>
</dbReference>
<organism evidence="1 2">
    <name type="scientific">Macrosiphum euphorbiae</name>
    <name type="common">potato aphid</name>
    <dbReference type="NCBI Taxonomy" id="13131"/>
    <lineage>
        <taxon>Eukaryota</taxon>
        <taxon>Metazoa</taxon>
        <taxon>Ecdysozoa</taxon>
        <taxon>Arthropoda</taxon>
        <taxon>Hexapoda</taxon>
        <taxon>Insecta</taxon>
        <taxon>Pterygota</taxon>
        <taxon>Neoptera</taxon>
        <taxon>Paraneoptera</taxon>
        <taxon>Hemiptera</taxon>
        <taxon>Sternorrhyncha</taxon>
        <taxon>Aphidomorpha</taxon>
        <taxon>Aphidoidea</taxon>
        <taxon>Aphididae</taxon>
        <taxon>Macrosiphini</taxon>
        <taxon>Macrosiphum</taxon>
    </lineage>
</organism>
<evidence type="ECO:0000313" key="1">
    <source>
        <dbReference type="EMBL" id="CAI6358294.1"/>
    </source>
</evidence>